<organism evidence="2 3">
    <name type="scientific">Candidatus Acidulodesulfobacterium ferriphilum</name>
    <dbReference type="NCBI Taxonomy" id="2597223"/>
    <lineage>
        <taxon>Bacteria</taxon>
        <taxon>Deltaproteobacteria</taxon>
        <taxon>Candidatus Acidulodesulfobacterales</taxon>
        <taxon>Candidatus Acidulodesulfobacterium</taxon>
    </lineage>
</organism>
<dbReference type="SUPFAM" id="SSF142433">
    <property type="entry name" value="CinA-like"/>
    <property type="match status" value="1"/>
</dbReference>
<dbReference type="Gene3D" id="3.40.980.10">
    <property type="entry name" value="MoaB/Mog-like domain"/>
    <property type="match status" value="1"/>
</dbReference>
<dbReference type="InterPro" id="IPR036425">
    <property type="entry name" value="MoaB/Mog-like_dom_sf"/>
</dbReference>
<evidence type="ECO:0000313" key="2">
    <source>
        <dbReference type="EMBL" id="RZD14868.1"/>
    </source>
</evidence>
<evidence type="ECO:0000259" key="1">
    <source>
        <dbReference type="Pfam" id="PF02464"/>
    </source>
</evidence>
<dbReference type="Proteomes" id="UP000320813">
    <property type="component" value="Unassembled WGS sequence"/>
</dbReference>
<feature type="domain" description="CinA C-terminal" evidence="1">
    <location>
        <begin position="259"/>
        <end position="406"/>
    </location>
</feature>
<dbReference type="PANTHER" id="PTHR13939">
    <property type="entry name" value="NICOTINAMIDE-NUCLEOTIDE AMIDOHYDROLASE PNCC"/>
    <property type="match status" value="1"/>
</dbReference>
<dbReference type="InterPro" id="IPR050101">
    <property type="entry name" value="CinA"/>
</dbReference>
<dbReference type="NCBIfam" id="TIGR00199">
    <property type="entry name" value="PncC_domain"/>
    <property type="match status" value="1"/>
</dbReference>
<accession>A0A519BCB4</accession>
<keyword evidence="2" id="KW-0378">Hydrolase</keyword>
<proteinExistence type="predicted"/>
<dbReference type="InterPro" id="IPR008136">
    <property type="entry name" value="CinA_C"/>
</dbReference>
<sequence length="419" mass="46791">MDIKILVIVDDYNFADAGEAIKGLSEVLLHYNLRFKEAVILPQTERDSIYKVVSYMASEGSFVIVCGGMKEDTCITQNIASEVFKKGLARSKDAADLMRLVYEFNKKQLNSSNEKACYFPENSFIIPNQNSGISGFYLTEPIFFAAMPLEPKNAVNMFKSHILGKMLGKLGINYFIKSRKYKLFGLKEKEFERLFERLKNDSEYNFNFEYSYGEIILSVYINGISTQKLNENIKAADAAVLGIFKEYLYGYDDDELNIVCSYLLREKGVSIALAESLTGGYISNKLTDLPGSSGYFIYGGVVYSNYSKTDILGVDSGIIEKDGAVSESCAMEMANQVRKKAQSDIGLAVTGFAGPKTPLDNYPVGTVFIALSSAKVKEVRKYLFTGSRLDVKAYTAKMALFWIYRLLSGTPLSLIKEEC</sequence>
<reference evidence="2 3" key="1">
    <citation type="submission" date="2019-01" db="EMBL/GenBank/DDBJ databases">
        <title>Insights into ecological role of a new deltaproteobacterial order Candidatus Sinidesulfobacterales (Sva0485) by metagenomics and metatranscriptomics.</title>
        <authorList>
            <person name="Tan S."/>
            <person name="Liu J."/>
            <person name="Fang Y."/>
            <person name="Hedlund B.P."/>
            <person name="Lian Z.H."/>
            <person name="Huang L.Y."/>
            <person name="Li J.T."/>
            <person name="Huang L.N."/>
            <person name="Li W.J."/>
            <person name="Jiang H.C."/>
            <person name="Dong H.L."/>
            <person name="Shu W.S."/>
        </authorList>
    </citation>
    <scope>NUCLEOTIDE SEQUENCE [LARGE SCALE GENOMIC DNA]</scope>
    <source>
        <strain evidence="2">AP3</strain>
    </source>
</reference>
<name>A0A519BCB4_9DELT</name>
<evidence type="ECO:0000313" key="3">
    <source>
        <dbReference type="Proteomes" id="UP000320813"/>
    </source>
</evidence>
<protein>
    <submittedName>
        <fullName evidence="2">Nicotinamide-nucleotide amidohydrolase family protein</fullName>
    </submittedName>
</protein>
<dbReference type="InterPro" id="IPR036653">
    <property type="entry name" value="CinA-like_C"/>
</dbReference>
<dbReference type="EMBL" id="SGBD01000001">
    <property type="protein sequence ID" value="RZD14868.1"/>
    <property type="molecule type" value="Genomic_DNA"/>
</dbReference>
<dbReference type="Gene3D" id="3.90.950.20">
    <property type="entry name" value="CinA-like"/>
    <property type="match status" value="1"/>
</dbReference>
<dbReference type="PANTHER" id="PTHR13939:SF0">
    <property type="entry name" value="NMN AMIDOHYDROLASE-LIKE PROTEIN YFAY"/>
    <property type="match status" value="1"/>
</dbReference>
<dbReference type="GO" id="GO:0016787">
    <property type="term" value="F:hydrolase activity"/>
    <property type="evidence" value="ECO:0007669"/>
    <property type="project" value="UniProtKB-KW"/>
</dbReference>
<gene>
    <name evidence="2" type="ORF">EVJ47_00865</name>
</gene>
<comment type="caution">
    <text evidence="2">The sequence shown here is derived from an EMBL/GenBank/DDBJ whole genome shotgun (WGS) entry which is preliminary data.</text>
</comment>
<dbReference type="AlphaFoldDB" id="A0A519BCB4"/>
<dbReference type="Pfam" id="PF02464">
    <property type="entry name" value="CinA"/>
    <property type="match status" value="1"/>
</dbReference>